<keyword evidence="2" id="KW-1185">Reference proteome</keyword>
<dbReference type="OrthoDB" id="9956996at2"/>
<dbReference type="Proteomes" id="UP000002772">
    <property type="component" value="Unassembled WGS sequence"/>
</dbReference>
<evidence type="ECO:0008006" key="3">
    <source>
        <dbReference type="Google" id="ProtNLM"/>
    </source>
</evidence>
<proteinExistence type="predicted"/>
<evidence type="ECO:0000313" key="2">
    <source>
        <dbReference type="Proteomes" id="UP000002772"/>
    </source>
</evidence>
<dbReference type="RefSeq" id="WP_007574213.1">
    <property type="nucleotide sequence ID" value="NZ_BPTS01000001.1"/>
</dbReference>
<name>F8NBD6_9BACT</name>
<protein>
    <recommendedName>
        <fullName evidence="3">Lipoprotein</fullName>
    </recommendedName>
</protein>
<reference evidence="2" key="1">
    <citation type="journal article" date="2011" name="Stand. Genomic Sci.">
        <title>Non-contiguous finished genome sequence of the opportunistic oral pathogen Prevotella multisaccharivorax type strain (PPPA20).</title>
        <authorList>
            <person name="Pati A."/>
            <person name="Gronow S."/>
            <person name="Lu M."/>
            <person name="Lapidus A."/>
            <person name="Nolan M."/>
            <person name="Lucas S."/>
            <person name="Hammon N."/>
            <person name="Deshpande S."/>
            <person name="Cheng J.F."/>
            <person name="Tapia R."/>
            <person name="Han C."/>
            <person name="Goodwin L."/>
            <person name="Pitluck S."/>
            <person name="Liolios K."/>
            <person name="Pagani I."/>
            <person name="Mavromatis K."/>
            <person name="Mikhailova N."/>
            <person name="Huntemann M."/>
            <person name="Chen A."/>
            <person name="Palaniappan K."/>
            <person name="Land M."/>
            <person name="Hauser L."/>
            <person name="Detter J.C."/>
            <person name="Brambilla E.M."/>
            <person name="Rohde M."/>
            <person name="Goker M."/>
            <person name="Woyke T."/>
            <person name="Bristow J."/>
            <person name="Eisen J.A."/>
            <person name="Markowitz V."/>
            <person name="Hugenholtz P."/>
            <person name="Kyrpides N.C."/>
            <person name="Klenk H.P."/>
            <person name="Ivanova N."/>
        </authorList>
    </citation>
    <scope>NUCLEOTIDE SEQUENCE [LARGE SCALE GENOMIC DNA]</scope>
    <source>
        <strain evidence="2">DSM 17128</strain>
    </source>
</reference>
<dbReference type="STRING" id="688246.Premu_1477"/>
<dbReference type="PROSITE" id="PS51257">
    <property type="entry name" value="PROKAR_LIPOPROTEIN"/>
    <property type="match status" value="1"/>
</dbReference>
<sequence>MLNINKITYGAVLFFVVILVGCQNNVEIPAELVTIIDNYPKEYTYEDGHNCYSRQINLVFKIKNTSGEKLFIPISDWKAKKYYSYFSISSSKKNNIRTFSYYWKNKSSIIDNGDSLNICVKLMEKQLRELGLYTPYFPPYVIIRKVEFRYIIDVKDFKLSKFPIPQINFYISPDIKYIYQKHEGS</sequence>
<evidence type="ECO:0000313" key="1">
    <source>
        <dbReference type="EMBL" id="EGN56893.1"/>
    </source>
</evidence>
<dbReference type="AlphaFoldDB" id="F8NBD6"/>
<dbReference type="HOGENOM" id="CLU_1460059_0_0_10"/>
<gene>
    <name evidence="1" type="ORF">Premu_1477</name>
</gene>
<dbReference type="EMBL" id="GL945017">
    <property type="protein sequence ID" value="EGN56893.1"/>
    <property type="molecule type" value="Genomic_DNA"/>
</dbReference>
<accession>F8NBD6</accession>
<organism evidence="1 2">
    <name type="scientific">Hallella multisaccharivorax DSM 17128</name>
    <dbReference type="NCBI Taxonomy" id="688246"/>
    <lineage>
        <taxon>Bacteria</taxon>
        <taxon>Pseudomonadati</taxon>
        <taxon>Bacteroidota</taxon>
        <taxon>Bacteroidia</taxon>
        <taxon>Bacteroidales</taxon>
        <taxon>Prevotellaceae</taxon>
        <taxon>Hallella</taxon>
    </lineage>
</organism>